<proteinExistence type="predicted"/>
<sequence>MLLPEGRKANGVSTQ</sequence>
<accession>A0A9P7QX95</accession>
<keyword evidence="2" id="KW-1185">Reference proteome</keyword>
<evidence type="ECO:0000313" key="1">
    <source>
        <dbReference type="EMBL" id="KAG7043696.1"/>
    </source>
</evidence>
<organism evidence="1 2">
    <name type="scientific">Colletotrichum scovillei</name>
    <dbReference type="NCBI Taxonomy" id="1209932"/>
    <lineage>
        <taxon>Eukaryota</taxon>
        <taxon>Fungi</taxon>
        <taxon>Dikarya</taxon>
        <taxon>Ascomycota</taxon>
        <taxon>Pezizomycotina</taxon>
        <taxon>Sordariomycetes</taxon>
        <taxon>Hypocreomycetidae</taxon>
        <taxon>Glomerellales</taxon>
        <taxon>Glomerellaceae</taxon>
        <taxon>Colletotrichum</taxon>
        <taxon>Colletotrichum acutatum species complex</taxon>
    </lineage>
</organism>
<dbReference type="Proteomes" id="UP000699042">
    <property type="component" value="Unassembled WGS sequence"/>
</dbReference>
<gene>
    <name evidence="1" type="ORF">JMJ77_011518</name>
</gene>
<evidence type="ECO:0000313" key="2">
    <source>
        <dbReference type="Proteomes" id="UP000699042"/>
    </source>
</evidence>
<protein>
    <submittedName>
        <fullName evidence="1">Uncharacterized protein</fullName>
    </submittedName>
</protein>
<reference evidence="1" key="1">
    <citation type="submission" date="2021-05" db="EMBL/GenBank/DDBJ databases">
        <title>Comparative genomics of three Colletotrichum scovillei strains and genetic complementation revealed genes involved fungal growth and virulence on chili pepper.</title>
        <authorList>
            <person name="Hsieh D.-K."/>
            <person name="Chuang S.-C."/>
            <person name="Chen C.-Y."/>
            <person name="Chao Y.-T."/>
            <person name="Lu M.-Y.J."/>
            <person name="Lee M.-H."/>
            <person name="Shih M.-C."/>
        </authorList>
    </citation>
    <scope>NUCLEOTIDE SEQUENCE</scope>
    <source>
        <strain evidence="1">Coll-153</strain>
    </source>
</reference>
<feature type="non-terminal residue" evidence="1">
    <location>
        <position position="15"/>
    </location>
</feature>
<dbReference type="EMBL" id="JAESDN010000011">
    <property type="protein sequence ID" value="KAG7043696.1"/>
    <property type="molecule type" value="Genomic_DNA"/>
</dbReference>
<name>A0A9P7QX95_9PEZI</name>
<comment type="caution">
    <text evidence="1">The sequence shown here is derived from an EMBL/GenBank/DDBJ whole genome shotgun (WGS) entry which is preliminary data.</text>
</comment>